<sequence length="464" mass="48892">MNRHNAQRLTRLSTQASLALAVAAALVLPLRAEAGSFQLPTDNAAGWARANAGGSLFANDPTAVYNNPAAMAFFTAPVLQITGTGIRPSAQFEGETKDSQGNPTTGGNPNGFGKFVPFPNMAFAAPVNDRLTLGGSVTVPYGLISEYSPTWRGRYFGTKTSVKSIAVSVSAGFKVNDQFAIGVGVVGQRTKAQLNTVLDTTGTAAALTGGASIALYGPPQTADAQLNVNVKKNAVGYFVGFEYKPTTADSIGLSYHSRIGQTLSGNYKLYGGPLAKALIQGGPLQFPTAGLPVLNPAGGEASATLDTPAFASLDWLHAFNDRLSVAGSIKWTQWSSFKTLTLTSNGQTLVSLPQDYKNSMEYTIGGDYKLNAQWTLRAGVGYDETPTNIISRDPRIPDGSRRLVGLGVGYQATDHMGVDLGYQHQFVSDTPVNLTNQVGLGASTMVGKFKDHGDVISLTGTYQF</sequence>
<keyword evidence="11" id="KW-1185">Reference proteome</keyword>
<keyword evidence="3" id="KW-1134">Transmembrane beta strand</keyword>
<comment type="similarity">
    <text evidence="2">Belongs to the OmpP1/FadL family.</text>
</comment>
<gene>
    <name evidence="10" type="ORF">ACFPPA_11090</name>
</gene>
<evidence type="ECO:0000256" key="5">
    <source>
        <dbReference type="ARBA" id="ARBA00022729"/>
    </source>
</evidence>
<evidence type="ECO:0000313" key="11">
    <source>
        <dbReference type="Proteomes" id="UP001596114"/>
    </source>
</evidence>
<evidence type="ECO:0000256" key="4">
    <source>
        <dbReference type="ARBA" id="ARBA00022692"/>
    </source>
</evidence>
<feature type="signal peptide" evidence="9">
    <location>
        <begin position="1"/>
        <end position="34"/>
    </location>
</feature>
<dbReference type="Pfam" id="PF03349">
    <property type="entry name" value="Toluene_X"/>
    <property type="match status" value="1"/>
</dbReference>
<keyword evidence="6" id="KW-0472">Membrane</keyword>
<dbReference type="PANTHER" id="PTHR35093">
    <property type="entry name" value="OUTER MEMBRANE PROTEIN NMB0088-RELATED"/>
    <property type="match status" value="1"/>
</dbReference>
<evidence type="ECO:0000256" key="6">
    <source>
        <dbReference type="ARBA" id="ARBA00023136"/>
    </source>
</evidence>
<feature type="region of interest" description="Disordered" evidence="8">
    <location>
        <begin position="89"/>
        <end position="111"/>
    </location>
</feature>
<name>A0ABW0QPJ4_9GAMM</name>
<dbReference type="Proteomes" id="UP001596114">
    <property type="component" value="Unassembled WGS sequence"/>
</dbReference>
<comment type="subcellular location">
    <subcellularLocation>
        <location evidence="1">Cell outer membrane</location>
        <topology evidence="1">Multi-pass membrane protein</topology>
    </subcellularLocation>
</comment>
<organism evidence="10 11">
    <name type="scientific">Rhodanobacter ginsengisoli</name>
    <dbReference type="NCBI Taxonomy" id="418646"/>
    <lineage>
        <taxon>Bacteria</taxon>
        <taxon>Pseudomonadati</taxon>
        <taxon>Pseudomonadota</taxon>
        <taxon>Gammaproteobacteria</taxon>
        <taxon>Lysobacterales</taxon>
        <taxon>Rhodanobacteraceae</taxon>
        <taxon>Rhodanobacter</taxon>
    </lineage>
</organism>
<protein>
    <submittedName>
        <fullName evidence="10">Outer membrane protein transport protein</fullName>
    </submittedName>
</protein>
<keyword evidence="7" id="KW-0998">Cell outer membrane</keyword>
<evidence type="ECO:0000256" key="3">
    <source>
        <dbReference type="ARBA" id="ARBA00022452"/>
    </source>
</evidence>
<reference evidence="11" key="1">
    <citation type="journal article" date="2019" name="Int. J. Syst. Evol. Microbiol.">
        <title>The Global Catalogue of Microorganisms (GCM) 10K type strain sequencing project: providing services to taxonomists for standard genome sequencing and annotation.</title>
        <authorList>
            <consortium name="The Broad Institute Genomics Platform"/>
            <consortium name="The Broad Institute Genome Sequencing Center for Infectious Disease"/>
            <person name="Wu L."/>
            <person name="Ma J."/>
        </authorList>
    </citation>
    <scope>NUCLEOTIDE SEQUENCE [LARGE SCALE GENOMIC DNA]</scope>
    <source>
        <strain evidence="11">CGMCC 1.16619</strain>
    </source>
</reference>
<evidence type="ECO:0000256" key="2">
    <source>
        <dbReference type="ARBA" id="ARBA00008163"/>
    </source>
</evidence>
<comment type="caution">
    <text evidence="10">The sequence shown here is derived from an EMBL/GenBank/DDBJ whole genome shotgun (WGS) entry which is preliminary data.</text>
</comment>
<feature type="chain" id="PRO_5045496422" evidence="9">
    <location>
        <begin position="35"/>
        <end position="464"/>
    </location>
</feature>
<accession>A0ABW0QPJ4</accession>
<dbReference type="InterPro" id="IPR005017">
    <property type="entry name" value="OMPP1/FadL/TodX"/>
</dbReference>
<dbReference type="Gene3D" id="2.40.160.60">
    <property type="entry name" value="Outer membrane protein transport protein (OMPP1/FadL/TodX)"/>
    <property type="match status" value="1"/>
</dbReference>
<evidence type="ECO:0000256" key="9">
    <source>
        <dbReference type="SAM" id="SignalP"/>
    </source>
</evidence>
<evidence type="ECO:0000256" key="7">
    <source>
        <dbReference type="ARBA" id="ARBA00023237"/>
    </source>
</evidence>
<evidence type="ECO:0000256" key="1">
    <source>
        <dbReference type="ARBA" id="ARBA00004571"/>
    </source>
</evidence>
<dbReference type="SUPFAM" id="SSF56935">
    <property type="entry name" value="Porins"/>
    <property type="match status" value="1"/>
</dbReference>
<dbReference type="RefSeq" id="WP_377319824.1">
    <property type="nucleotide sequence ID" value="NZ_JBHSNF010000002.1"/>
</dbReference>
<keyword evidence="5 9" id="KW-0732">Signal</keyword>
<dbReference type="EMBL" id="JBHSNF010000002">
    <property type="protein sequence ID" value="MFC5526285.1"/>
    <property type="molecule type" value="Genomic_DNA"/>
</dbReference>
<evidence type="ECO:0000313" key="10">
    <source>
        <dbReference type="EMBL" id="MFC5526285.1"/>
    </source>
</evidence>
<evidence type="ECO:0000256" key="8">
    <source>
        <dbReference type="SAM" id="MobiDB-lite"/>
    </source>
</evidence>
<dbReference type="PANTHER" id="PTHR35093:SF3">
    <property type="entry name" value="LONG-CHAIN FATTY ACID TRANSPORT PROTEIN"/>
    <property type="match status" value="1"/>
</dbReference>
<keyword evidence="4" id="KW-0812">Transmembrane</keyword>
<proteinExistence type="inferred from homology"/>